<keyword evidence="1" id="KW-0175">Coiled coil</keyword>
<dbReference type="GO" id="GO:0003676">
    <property type="term" value="F:nucleic acid binding"/>
    <property type="evidence" value="ECO:0007669"/>
    <property type="project" value="InterPro"/>
</dbReference>
<comment type="caution">
    <text evidence="3">The sequence shown here is derived from an EMBL/GenBank/DDBJ whole genome shotgun (WGS) entry which is preliminary data.</text>
</comment>
<gene>
    <name evidence="3" type="ORF">LIER_38865</name>
</gene>
<name>A0AAV3Q5Q5_LITER</name>
<dbReference type="AlphaFoldDB" id="A0AAV3Q5Q5"/>
<dbReference type="InterPro" id="IPR036397">
    <property type="entry name" value="RNaseH_sf"/>
</dbReference>
<dbReference type="EMBL" id="BAABME010020111">
    <property type="protein sequence ID" value="GAA0159424.1"/>
    <property type="molecule type" value="Genomic_DNA"/>
</dbReference>
<organism evidence="3 4">
    <name type="scientific">Lithospermum erythrorhizon</name>
    <name type="common">Purple gromwell</name>
    <name type="synonym">Lithospermum officinale var. erythrorhizon</name>
    <dbReference type="NCBI Taxonomy" id="34254"/>
    <lineage>
        <taxon>Eukaryota</taxon>
        <taxon>Viridiplantae</taxon>
        <taxon>Streptophyta</taxon>
        <taxon>Embryophyta</taxon>
        <taxon>Tracheophyta</taxon>
        <taxon>Spermatophyta</taxon>
        <taxon>Magnoliopsida</taxon>
        <taxon>eudicotyledons</taxon>
        <taxon>Gunneridae</taxon>
        <taxon>Pentapetalae</taxon>
        <taxon>asterids</taxon>
        <taxon>lamiids</taxon>
        <taxon>Boraginales</taxon>
        <taxon>Boraginaceae</taxon>
        <taxon>Boraginoideae</taxon>
        <taxon>Lithospermeae</taxon>
        <taxon>Lithospermum</taxon>
    </lineage>
</organism>
<dbReference type="Pfam" id="PF00665">
    <property type="entry name" value="rve"/>
    <property type="match status" value="1"/>
</dbReference>
<dbReference type="PROSITE" id="PS50994">
    <property type="entry name" value="INTEGRASE"/>
    <property type="match status" value="1"/>
</dbReference>
<evidence type="ECO:0000256" key="1">
    <source>
        <dbReference type="SAM" id="Coils"/>
    </source>
</evidence>
<dbReference type="Proteomes" id="UP001454036">
    <property type="component" value="Unassembled WGS sequence"/>
</dbReference>
<keyword evidence="4" id="KW-1185">Reference proteome</keyword>
<dbReference type="InterPro" id="IPR001584">
    <property type="entry name" value="Integrase_cat-core"/>
</dbReference>
<evidence type="ECO:0000313" key="4">
    <source>
        <dbReference type="Proteomes" id="UP001454036"/>
    </source>
</evidence>
<dbReference type="GO" id="GO:0015074">
    <property type="term" value="P:DNA integration"/>
    <property type="evidence" value="ECO:0007669"/>
    <property type="project" value="InterPro"/>
</dbReference>
<dbReference type="Gene3D" id="3.30.420.10">
    <property type="entry name" value="Ribonuclease H-like superfamily/Ribonuclease H"/>
    <property type="match status" value="1"/>
</dbReference>
<dbReference type="InterPro" id="IPR012337">
    <property type="entry name" value="RNaseH-like_sf"/>
</dbReference>
<dbReference type="SUPFAM" id="SSF53098">
    <property type="entry name" value="Ribonuclease H-like"/>
    <property type="match status" value="1"/>
</dbReference>
<protein>
    <recommendedName>
        <fullName evidence="2">Integrase catalytic domain-containing protein</fullName>
    </recommendedName>
</protein>
<feature type="coiled-coil region" evidence="1">
    <location>
        <begin position="155"/>
        <end position="186"/>
    </location>
</feature>
<proteinExistence type="predicted"/>
<dbReference type="InterPro" id="IPR052160">
    <property type="entry name" value="Gypsy_RT_Integrase-like"/>
</dbReference>
<reference evidence="3 4" key="1">
    <citation type="submission" date="2024-01" db="EMBL/GenBank/DDBJ databases">
        <title>The complete chloroplast genome sequence of Lithospermum erythrorhizon: insights into the phylogenetic relationship among Boraginaceae species and the maternal lineages of purple gromwells.</title>
        <authorList>
            <person name="Okada T."/>
            <person name="Watanabe K."/>
        </authorList>
    </citation>
    <scope>NUCLEOTIDE SEQUENCE [LARGE SCALE GENOMIC DNA]</scope>
</reference>
<evidence type="ECO:0000313" key="3">
    <source>
        <dbReference type="EMBL" id="GAA0159424.1"/>
    </source>
</evidence>
<feature type="domain" description="Integrase catalytic" evidence="2">
    <location>
        <begin position="1"/>
        <end position="101"/>
    </location>
</feature>
<sequence length="265" mass="30841">MGPFPNSCSFEYILLVVDYVSKWIEEIATRTNDNKVVIKFLKDTIFSRFGTPKLLISDGGKYFYNSSLSIVLKKYNFTHRVALAYHPQTTGQVETSNMQIKYILELNDTLWAIRTAYKTPIDTSPYRLVYGKACHLPVELEHKAYWAIKKLNFDMDKVGQERKLQLNELEELRLDAYENAKIFKERTKYYHDTLIVRKNLEPSMKVLLFNSHLCLFPSKLKPRWSGPFVIKVVHPHGVVKVENLTTGSTFKVNGHLVKEYLEEIP</sequence>
<accession>A0AAV3Q5Q5</accession>
<evidence type="ECO:0000259" key="2">
    <source>
        <dbReference type="PROSITE" id="PS50994"/>
    </source>
</evidence>
<dbReference type="PANTHER" id="PTHR47266">
    <property type="entry name" value="ENDONUCLEASE-RELATED"/>
    <property type="match status" value="1"/>
</dbReference>